<accession>A0A9E6RC93</accession>
<evidence type="ECO:0000313" key="2">
    <source>
        <dbReference type="Proteomes" id="UP000825701"/>
    </source>
</evidence>
<protein>
    <submittedName>
        <fullName evidence="1">Uncharacterized protein</fullName>
    </submittedName>
</protein>
<dbReference type="RefSeq" id="WP_261403826.1">
    <property type="nucleotide sequence ID" value="NZ_CP081869.1"/>
</dbReference>
<evidence type="ECO:0000313" key="1">
    <source>
        <dbReference type="EMBL" id="QZO00654.1"/>
    </source>
</evidence>
<dbReference type="KEGG" id="cmet:K6K41_02765"/>
<keyword evidence="2" id="KW-1185">Reference proteome</keyword>
<dbReference type="AlphaFoldDB" id="A0A9E6RC93"/>
<proteinExistence type="predicted"/>
<name>A0A9E6RC93_9HYPH</name>
<reference evidence="1" key="1">
    <citation type="submission" date="2021-08" db="EMBL/GenBank/DDBJ databases">
        <authorList>
            <person name="Zhang H."/>
            <person name="Xu M."/>
            <person name="Yu Z."/>
            <person name="Yang L."/>
            <person name="Cai Y."/>
        </authorList>
    </citation>
    <scope>NUCLEOTIDE SEQUENCE</scope>
    <source>
        <strain evidence="1">CHL1</strain>
    </source>
</reference>
<dbReference type="Proteomes" id="UP000825701">
    <property type="component" value="Chromosome"/>
</dbReference>
<organism evidence="1 2">
    <name type="scientific">Chenggangzhangella methanolivorans</name>
    <dbReference type="NCBI Taxonomy" id="1437009"/>
    <lineage>
        <taxon>Bacteria</taxon>
        <taxon>Pseudomonadati</taxon>
        <taxon>Pseudomonadota</taxon>
        <taxon>Alphaproteobacteria</taxon>
        <taxon>Hyphomicrobiales</taxon>
        <taxon>Methylopilaceae</taxon>
        <taxon>Chenggangzhangella</taxon>
    </lineage>
</organism>
<dbReference type="EMBL" id="CP081869">
    <property type="protein sequence ID" value="QZO00654.1"/>
    <property type="molecule type" value="Genomic_DNA"/>
</dbReference>
<gene>
    <name evidence="1" type="ORF">K6K41_02765</name>
</gene>
<sequence length="83" mass="9112">MTDDLEPQHWIRKLHGARGPALKAAEKVETLVEQLKALDEQRVRCASVLAGALADAETLAHENWSEEEIAVAKRQTVNAQVVG</sequence>